<sequence>MSDQSPPLFRPVPRRPFDISLTVPTPPDEDSLPPSPNPAADLLLNNRLLELRRNAGLSTASDNDSLGRSQSLLNLTRPTLSGIYSPTVSSADRWGEYNDGQEPDTPWGTGAQTPLKRDSIDEGTYELMKERHAMPRVPSALGVPSTTEPPASTTAAALSLGARAALLFAVGMGYGVLVSRLHDEPTFTQFPVEGLVNSRSDWRYLVFCGVSGVVLGGMLPLFDCLWEQTVEKRDSESASGTDWALVIRGIGAFAGIIFAIRRLPWASTMQVSLTLALVNPFLWYLIDRSKPGFLFSAAVGLAGSAVLLGLNPEMLPTPAGYFSESLHRGNGTNSASVAEDNLALGGLARQQTIETWIWMLSVLFCSCVCFGNIGRRLALSRSSAARGRWGGLR</sequence>
<feature type="region of interest" description="Disordered" evidence="7">
    <location>
        <begin position="92"/>
        <end position="116"/>
    </location>
</feature>
<evidence type="ECO:0000313" key="9">
    <source>
        <dbReference type="EMBL" id="KAJ9151992.1"/>
    </source>
</evidence>
<dbReference type="EMBL" id="JANBVO010000005">
    <property type="protein sequence ID" value="KAJ9151992.1"/>
    <property type="molecule type" value="Genomic_DNA"/>
</dbReference>
<evidence type="ECO:0000256" key="5">
    <source>
        <dbReference type="ARBA" id="ARBA00022989"/>
    </source>
</evidence>
<dbReference type="PANTHER" id="PTHR15301">
    <property type="entry name" value="INSULIN-INDUCED GENE 1"/>
    <property type="match status" value="1"/>
</dbReference>
<feature type="transmembrane region" description="Helical" evidence="8">
    <location>
        <begin position="266"/>
        <end position="286"/>
    </location>
</feature>
<comment type="caution">
    <text evidence="9">The sequence shown here is derived from an EMBL/GenBank/DDBJ whole genome shotgun (WGS) entry which is preliminary data.</text>
</comment>
<feature type="transmembrane region" description="Helical" evidence="8">
    <location>
        <begin position="202"/>
        <end position="222"/>
    </location>
</feature>
<evidence type="ECO:0000256" key="2">
    <source>
        <dbReference type="ARBA" id="ARBA00007475"/>
    </source>
</evidence>
<gene>
    <name evidence="9" type="ORF">NKR23_g2850</name>
</gene>
<name>A0AA38RNH4_9PEZI</name>
<dbReference type="PANTHER" id="PTHR15301:SF3">
    <property type="entry name" value="PROTEIN NSG1-RELATED"/>
    <property type="match status" value="1"/>
</dbReference>
<comment type="subcellular location">
    <subcellularLocation>
        <location evidence="1">Endoplasmic reticulum membrane</location>
        <topology evidence="1">Multi-pass membrane protein</topology>
    </subcellularLocation>
</comment>
<evidence type="ECO:0000256" key="6">
    <source>
        <dbReference type="ARBA" id="ARBA00023136"/>
    </source>
</evidence>
<evidence type="ECO:0000256" key="8">
    <source>
        <dbReference type="SAM" id="Phobius"/>
    </source>
</evidence>
<keyword evidence="10" id="KW-1185">Reference proteome</keyword>
<organism evidence="9 10">
    <name type="scientific">Pleurostoma richardsiae</name>
    <dbReference type="NCBI Taxonomy" id="41990"/>
    <lineage>
        <taxon>Eukaryota</taxon>
        <taxon>Fungi</taxon>
        <taxon>Dikarya</taxon>
        <taxon>Ascomycota</taxon>
        <taxon>Pezizomycotina</taxon>
        <taxon>Sordariomycetes</taxon>
        <taxon>Sordariomycetidae</taxon>
        <taxon>Calosphaeriales</taxon>
        <taxon>Pleurostomataceae</taxon>
        <taxon>Pleurostoma</taxon>
    </lineage>
</organism>
<dbReference type="Pfam" id="PF07281">
    <property type="entry name" value="INSIG"/>
    <property type="match status" value="1"/>
</dbReference>
<feature type="transmembrane region" description="Helical" evidence="8">
    <location>
        <begin position="243"/>
        <end position="260"/>
    </location>
</feature>
<evidence type="ECO:0000256" key="1">
    <source>
        <dbReference type="ARBA" id="ARBA00004477"/>
    </source>
</evidence>
<dbReference type="GO" id="GO:0016126">
    <property type="term" value="P:sterol biosynthetic process"/>
    <property type="evidence" value="ECO:0007669"/>
    <property type="project" value="TreeGrafter"/>
</dbReference>
<feature type="transmembrane region" description="Helical" evidence="8">
    <location>
        <begin position="356"/>
        <end position="373"/>
    </location>
</feature>
<keyword evidence="3 8" id="KW-0812">Transmembrane</keyword>
<proteinExistence type="inferred from homology"/>
<evidence type="ECO:0000256" key="4">
    <source>
        <dbReference type="ARBA" id="ARBA00022824"/>
    </source>
</evidence>
<evidence type="ECO:0000313" key="10">
    <source>
        <dbReference type="Proteomes" id="UP001174694"/>
    </source>
</evidence>
<protein>
    <submittedName>
        <fullName evidence="9">INSIG domain-containing protein</fullName>
    </submittedName>
</protein>
<evidence type="ECO:0000256" key="7">
    <source>
        <dbReference type="SAM" id="MobiDB-lite"/>
    </source>
</evidence>
<evidence type="ECO:0000256" key="3">
    <source>
        <dbReference type="ARBA" id="ARBA00022692"/>
    </source>
</evidence>
<keyword evidence="6 8" id="KW-0472">Membrane</keyword>
<feature type="transmembrane region" description="Helical" evidence="8">
    <location>
        <begin position="293"/>
        <end position="310"/>
    </location>
</feature>
<feature type="transmembrane region" description="Helical" evidence="8">
    <location>
        <begin position="164"/>
        <end position="182"/>
    </location>
</feature>
<dbReference type="Proteomes" id="UP001174694">
    <property type="component" value="Unassembled WGS sequence"/>
</dbReference>
<reference evidence="9" key="1">
    <citation type="submission" date="2022-07" db="EMBL/GenBank/DDBJ databases">
        <title>Fungi with potential for degradation of polypropylene.</title>
        <authorList>
            <person name="Gostincar C."/>
        </authorList>
    </citation>
    <scope>NUCLEOTIDE SEQUENCE</scope>
    <source>
        <strain evidence="9">EXF-13308</strain>
    </source>
</reference>
<accession>A0AA38RNH4</accession>
<dbReference type="GO" id="GO:0005789">
    <property type="term" value="C:endoplasmic reticulum membrane"/>
    <property type="evidence" value="ECO:0007669"/>
    <property type="project" value="UniProtKB-SubCell"/>
</dbReference>
<comment type="similarity">
    <text evidence="2">Belongs to the INSIG family.</text>
</comment>
<keyword evidence="5 8" id="KW-1133">Transmembrane helix</keyword>
<dbReference type="InterPro" id="IPR025929">
    <property type="entry name" value="INSIG_fam"/>
</dbReference>
<keyword evidence="4" id="KW-0256">Endoplasmic reticulum</keyword>
<dbReference type="AlphaFoldDB" id="A0AA38RNH4"/>
<feature type="region of interest" description="Disordered" evidence="7">
    <location>
        <begin position="1"/>
        <end position="41"/>
    </location>
</feature>